<evidence type="ECO:0000313" key="2">
    <source>
        <dbReference type="EMBL" id="KAF2721889.1"/>
    </source>
</evidence>
<accession>A0A9P4UPK3</accession>
<sequence length="177" mass="19599">MLTRTSGSHSAAGVRGCPDPKGPPPSDRTMGQHDCPGRWRAGDTHRAVDGHWTRVAVGLGVLVSRLQSRFPDILAVDRRPGGVRLGFRLCCTSCPEYGVLYTAPRLQVSLTLPLNLSWGFTCPVRGPSAGTLPEFGFKGERWHQQTLLRRYPAGESHLRRWRPFCLVLLFLRPTALS</sequence>
<dbReference type="AlphaFoldDB" id="A0A9P4UPK3"/>
<proteinExistence type="predicted"/>
<dbReference type="Proteomes" id="UP000799441">
    <property type="component" value="Unassembled WGS sequence"/>
</dbReference>
<gene>
    <name evidence="2" type="ORF">K431DRAFT_65164</name>
</gene>
<name>A0A9P4UPK3_9PEZI</name>
<comment type="caution">
    <text evidence="2">The sequence shown here is derived from an EMBL/GenBank/DDBJ whole genome shotgun (WGS) entry which is preliminary data.</text>
</comment>
<evidence type="ECO:0000256" key="1">
    <source>
        <dbReference type="SAM" id="MobiDB-lite"/>
    </source>
</evidence>
<protein>
    <submittedName>
        <fullName evidence="2">Uncharacterized protein</fullName>
    </submittedName>
</protein>
<reference evidence="2" key="1">
    <citation type="journal article" date="2020" name="Stud. Mycol.">
        <title>101 Dothideomycetes genomes: a test case for predicting lifestyles and emergence of pathogens.</title>
        <authorList>
            <person name="Haridas S."/>
            <person name="Albert R."/>
            <person name="Binder M."/>
            <person name="Bloem J."/>
            <person name="Labutti K."/>
            <person name="Salamov A."/>
            <person name="Andreopoulos B."/>
            <person name="Baker S."/>
            <person name="Barry K."/>
            <person name="Bills G."/>
            <person name="Bluhm B."/>
            <person name="Cannon C."/>
            <person name="Castanera R."/>
            <person name="Culley D."/>
            <person name="Daum C."/>
            <person name="Ezra D."/>
            <person name="Gonzalez J."/>
            <person name="Henrissat B."/>
            <person name="Kuo A."/>
            <person name="Liang C."/>
            <person name="Lipzen A."/>
            <person name="Lutzoni F."/>
            <person name="Magnuson J."/>
            <person name="Mondo S."/>
            <person name="Nolan M."/>
            <person name="Ohm R."/>
            <person name="Pangilinan J."/>
            <person name="Park H.-J."/>
            <person name="Ramirez L."/>
            <person name="Alfaro M."/>
            <person name="Sun H."/>
            <person name="Tritt A."/>
            <person name="Yoshinaga Y."/>
            <person name="Zwiers L.-H."/>
            <person name="Turgeon B."/>
            <person name="Goodwin S."/>
            <person name="Spatafora J."/>
            <person name="Crous P."/>
            <person name="Grigoriev I."/>
        </authorList>
    </citation>
    <scope>NUCLEOTIDE SEQUENCE</scope>
    <source>
        <strain evidence="2">CBS 116435</strain>
    </source>
</reference>
<dbReference type="EMBL" id="MU003787">
    <property type="protein sequence ID" value="KAF2721889.1"/>
    <property type="molecule type" value="Genomic_DNA"/>
</dbReference>
<evidence type="ECO:0000313" key="3">
    <source>
        <dbReference type="Proteomes" id="UP000799441"/>
    </source>
</evidence>
<organism evidence="2 3">
    <name type="scientific">Polychaeton citri CBS 116435</name>
    <dbReference type="NCBI Taxonomy" id="1314669"/>
    <lineage>
        <taxon>Eukaryota</taxon>
        <taxon>Fungi</taxon>
        <taxon>Dikarya</taxon>
        <taxon>Ascomycota</taxon>
        <taxon>Pezizomycotina</taxon>
        <taxon>Dothideomycetes</taxon>
        <taxon>Dothideomycetidae</taxon>
        <taxon>Capnodiales</taxon>
        <taxon>Capnodiaceae</taxon>
        <taxon>Polychaeton</taxon>
    </lineage>
</organism>
<feature type="region of interest" description="Disordered" evidence="1">
    <location>
        <begin position="1"/>
        <end position="36"/>
    </location>
</feature>
<keyword evidence="3" id="KW-1185">Reference proteome</keyword>